<feature type="compositionally biased region" description="Polar residues" evidence="1">
    <location>
        <begin position="294"/>
        <end position="314"/>
    </location>
</feature>
<protein>
    <submittedName>
        <fullName evidence="2">Uncharacterized protein</fullName>
    </submittedName>
</protein>
<feature type="compositionally biased region" description="Polar residues" evidence="1">
    <location>
        <begin position="271"/>
        <end position="283"/>
    </location>
</feature>
<reference evidence="2 3" key="1">
    <citation type="submission" date="2017-11" db="EMBL/GenBank/DDBJ databases">
        <title>De novo assembly and phasing of dikaryotic genomes from two isolates of Puccinia coronata f. sp. avenae, the causal agent of oat crown rust.</title>
        <authorList>
            <person name="Miller M.E."/>
            <person name="Zhang Y."/>
            <person name="Omidvar V."/>
            <person name="Sperschneider J."/>
            <person name="Schwessinger B."/>
            <person name="Raley C."/>
            <person name="Palmer J.M."/>
            <person name="Garnica D."/>
            <person name="Upadhyaya N."/>
            <person name="Rathjen J."/>
            <person name="Taylor J.M."/>
            <person name="Park R.F."/>
            <person name="Dodds P.N."/>
            <person name="Hirsch C.D."/>
            <person name="Kianian S.F."/>
            <person name="Figueroa M."/>
        </authorList>
    </citation>
    <scope>NUCLEOTIDE SEQUENCE [LARGE SCALE GENOMIC DNA]</scope>
    <source>
        <strain evidence="2">12SD80</strain>
    </source>
</reference>
<comment type="caution">
    <text evidence="2">The sequence shown here is derived from an EMBL/GenBank/DDBJ whole genome shotgun (WGS) entry which is preliminary data.</text>
</comment>
<feature type="compositionally biased region" description="Low complexity" evidence="1">
    <location>
        <begin position="333"/>
        <end position="351"/>
    </location>
</feature>
<feature type="region of interest" description="Disordered" evidence="1">
    <location>
        <begin position="207"/>
        <end position="390"/>
    </location>
</feature>
<feature type="region of interest" description="Disordered" evidence="1">
    <location>
        <begin position="145"/>
        <end position="170"/>
    </location>
</feature>
<evidence type="ECO:0000256" key="1">
    <source>
        <dbReference type="SAM" id="MobiDB-lite"/>
    </source>
</evidence>
<dbReference type="AlphaFoldDB" id="A0A2N5UWQ0"/>
<dbReference type="Proteomes" id="UP000235392">
    <property type="component" value="Unassembled WGS sequence"/>
</dbReference>
<feature type="compositionally biased region" description="Polar residues" evidence="1">
    <location>
        <begin position="353"/>
        <end position="369"/>
    </location>
</feature>
<gene>
    <name evidence="2" type="ORF">PCASD_05616</name>
</gene>
<evidence type="ECO:0000313" key="2">
    <source>
        <dbReference type="EMBL" id="PLW42191.1"/>
    </source>
</evidence>
<dbReference type="EMBL" id="PGCI01000081">
    <property type="protein sequence ID" value="PLW42191.1"/>
    <property type="molecule type" value="Genomic_DNA"/>
</dbReference>
<feature type="compositionally biased region" description="Low complexity" evidence="1">
    <location>
        <begin position="245"/>
        <end position="263"/>
    </location>
</feature>
<evidence type="ECO:0000313" key="3">
    <source>
        <dbReference type="Proteomes" id="UP000235392"/>
    </source>
</evidence>
<accession>A0A2N5UWQ0</accession>
<organism evidence="2 3">
    <name type="scientific">Puccinia coronata f. sp. avenae</name>
    <dbReference type="NCBI Taxonomy" id="200324"/>
    <lineage>
        <taxon>Eukaryota</taxon>
        <taxon>Fungi</taxon>
        <taxon>Dikarya</taxon>
        <taxon>Basidiomycota</taxon>
        <taxon>Pucciniomycotina</taxon>
        <taxon>Pucciniomycetes</taxon>
        <taxon>Pucciniales</taxon>
        <taxon>Pucciniaceae</taxon>
        <taxon>Puccinia</taxon>
    </lineage>
</organism>
<sequence length="390" mass="41330">MFSDHNFLHKRKSFTSGFENKSTFVNIVVTNSAMVDWTLDPNPATFNPSGEQQSQDSSHVPIILRYSAQTLATLKPPNLRDLIDEAAVEFRLDPNSIYLAILINQCPVKISLSLYRRIAPLSTIHVQLNTPSPIFGTLPGYSESIPCPDPPASTSTNATATTSMGAATSSYPQSHADQVIHDLLNSLSAVSPAVTALQPLSVNNPSPAAEIPPAGSSPPAIVDLGPSPTATNGIDSLHLSKENLSAPRSSFSSSTTTAGITSAVPTPAAANGTTSENNQSMTRKSSKKRFLINSLASSNPSKNQQSQRHQNAQEQDPHQTRRSKFPFLAKRQSSSGSPSSSNALLSSTAMSVAGSTPDTSPRPSGNASHSNRHPSSDIFAADLFKNFPAT</sequence>
<proteinExistence type="predicted"/>
<name>A0A2N5UWQ0_9BASI</name>
<feature type="compositionally biased region" description="Low complexity" evidence="1">
    <location>
        <begin position="152"/>
        <end position="170"/>
    </location>
</feature>